<gene>
    <name evidence="8" type="ORF">WJ33_00735</name>
</gene>
<dbReference type="Proteomes" id="UP000064029">
    <property type="component" value="Unassembled WGS sequence"/>
</dbReference>
<dbReference type="PANTHER" id="PTHR30026:SF20">
    <property type="entry name" value="OUTER MEMBRANE PROTEIN TOLC"/>
    <property type="match status" value="1"/>
</dbReference>
<dbReference type="InterPro" id="IPR003423">
    <property type="entry name" value="OMP_efflux"/>
</dbReference>
<reference evidence="8 9" key="1">
    <citation type="submission" date="2015-11" db="EMBL/GenBank/DDBJ databases">
        <title>Expanding the genomic diversity of Burkholderia species for the development of highly accurate diagnostics.</title>
        <authorList>
            <person name="Sahl J."/>
            <person name="Keim P."/>
            <person name="Wagner D."/>
        </authorList>
    </citation>
    <scope>NUCLEOTIDE SEQUENCE [LARGE SCALE GENOMIC DNA]</scope>
    <source>
        <strain evidence="8 9">MSMB2036</strain>
    </source>
</reference>
<keyword evidence="6" id="KW-0472">Membrane</keyword>
<dbReference type="SUPFAM" id="SSF56954">
    <property type="entry name" value="Outer membrane efflux proteins (OEP)"/>
    <property type="match status" value="1"/>
</dbReference>
<evidence type="ECO:0000256" key="2">
    <source>
        <dbReference type="ARBA" id="ARBA00007613"/>
    </source>
</evidence>
<keyword evidence="4" id="KW-1134">Transmembrane beta strand</keyword>
<comment type="subcellular location">
    <subcellularLocation>
        <location evidence="1">Cell outer membrane</location>
    </subcellularLocation>
</comment>
<dbReference type="GO" id="GO:1990281">
    <property type="term" value="C:efflux pump complex"/>
    <property type="evidence" value="ECO:0007669"/>
    <property type="project" value="TreeGrafter"/>
</dbReference>
<comment type="similarity">
    <text evidence="2">Belongs to the outer membrane factor (OMF) (TC 1.B.17) family.</text>
</comment>
<comment type="caution">
    <text evidence="8">The sequence shown here is derived from an EMBL/GenBank/DDBJ whole genome shotgun (WGS) entry which is preliminary data.</text>
</comment>
<evidence type="ECO:0000256" key="7">
    <source>
        <dbReference type="ARBA" id="ARBA00023237"/>
    </source>
</evidence>
<evidence type="ECO:0000256" key="6">
    <source>
        <dbReference type="ARBA" id="ARBA00023136"/>
    </source>
</evidence>
<evidence type="ECO:0000256" key="3">
    <source>
        <dbReference type="ARBA" id="ARBA00022448"/>
    </source>
</evidence>
<dbReference type="GO" id="GO:0015288">
    <property type="term" value="F:porin activity"/>
    <property type="evidence" value="ECO:0007669"/>
    <property type="project" value="TreeGrafter"/>
</dbReference>
<dbReference type="InterPro" id="IPR051906">
    <property type="entry name" value="TolC-like"/>
</dbReference>
<dbReference type="PANTHER" id="PTHR30026">
    <property type="entry name" value="OUTER MEMBRANE PROTEIN TOLC"/>
    <property type="match status" value="1"/>
</dbReference>
<dbReference type="GO" id="GO:0009279">
    <property type="term" value="C:cell outer membrane"/>
    <property type="evidence" value="ECO:0007669"/>
    <property type="project" value="UniProtKB-SubCell"/>
</dbReference>
<evidence type="ECO:0000313" key="8">
    <source>
        <dbReference type="EMBL" id="KVG68702.1"/>
    </source>
</evidence>
<dbReference type="EMBL" id="LOXM01000111">
    <property type="protein sequence ID" value="KVG68702.1"/>
    <property type="molecule type" value="Genomic_DNA"/>
</dbReference>
<evidence type="ECO:0000313" key="9">
    <source>
        <dbReference type="Proteomes" id="UP000064029"/>
    </source>
</evidence>
<dbReference type="RefSeq" id="WP_059751244.1">
    <property type="nucleotide sequence ID" value="NZ_CP013416.1"/>
</dbReference>
<dbReference type="Gene3D" id="1.20.1600.10">
    <property type="entry name" value="Outer membrane efflux proteins (OEP)"/>
    <property type="match status" value="1"/>
</dbReference>
<evidence type="ECO:0008006" key="10">
    <source>
        <dbReference type="Google" id="ProtNLM"/>
    </source>
</evidence>
<evidence type="ECO:0000256" key="4">
    <source>
        <dbReference type="ARBA" id="ARBA00022452"/>
    </source>
</evidence>
<keyword evidence="3" id="KW-0813">Transport</keyword>
<keyword evidence="5" id="KW-0812">Transmembrane</keyword>
<evidence type="ECO:0000256" key="5">
    <source>
        <dbReference type="ARBA" id="ARBA00022692"/>
    </source>
</evidence>
<organism evidence="8 9">
    <name type="scientific">Burkholderia ubonensis</name>
    <dbReference type="NCBI Taxonomy" id="101571"/>
    <lineage>
        <taxon>Bacteria</taxon>
        <taxon>Pseudomonadati</taxon>
        <taxon>Pseudomonadota</taxon>
        <taxon>Betaproteobacteria</taxon>
        <taxon>Burkholderiales</taxon>
        <taxon>Burkholderiaceae</taxon>
        <taxon>Burkholderia</taxon>
        <taxon>Burkholderia cepacia complex</taxon>
    </lineage>
</organism>
<dbReference type="Pfam" id="PF02321">
    <property type="entry name" value="OEP"/>
    <property type="match status" value="2"/>
</dbReference>
<evidence type="ECO:0000256" key="1">
    <source>
        <dbReference type="ARBA" id="ARBA00004442"/>
    </source>
</evidence>
<name>A0A103RJ14_9BURK</name>
<proteinExistence type="inferred from homology"/>
<dbReference type="AlphaFoldDB" id="A0A103RJ14"/>
<dbReference type="GO" id="GO:0015562">
    <property type="term" value="F:efflux transmembrane transporter activity"/>
    <property type="evidence" value="ECO:0007669"/>
    <property type="project" value="InterPro"/>
</dbReference>
<protein>
    <recommendedName>
        <fullName evidence="10">Outer membrane protein TolC</fullName>
    </recommendedName>
</protein>
<dbReference type="OrthoDB" id="9813458at2"/>
<accession>A0A103RJ14</accession>
<keyword evidence="7" id="KW-0998">Cell outer membrane</keyword>
<sequence length="473" mass="52721">MFETRCARHTSVSRYTGNSLSRNRFRRNARIATLSLAAVIVVAGTSNVRAFCLDAAYQYAVAHDPRYQQAQSEYDAARQKFPEARALMLPQATAQLEWGRYGTHANLFGIDVSGSNNAAYGAAQVTQALFNVPYLYDMRRATEYEESAKQKLEVAKQDLILRVANACFDLLSAREKLQSADDEVSALTRLESDTRRMAQLGMKTIGDTAEIEARRSLAQSDEALAQTDVDARRARYETLLGATIDFARWPRLALRGTSPRIPSGDYAPQDNPAYRQAYRDVEVARLAAKRIGAEHLPTVDLFASYSRGLNPNLRGLTDRSDFHQSAVGVQVTIPIFSGGSVYYRQVEAEHVTAQYRSRLREVEEQLSTDHREALSALDSIGTRIRALQQSLQAARLAYDASLKAHQVGYSTTYETLNLRRDISGIRQKLFDSYLDALKLQLKLKSVLGTLDEQSLVAVDSFLQSNAAGRTQVE</sequence>